<dbReference type="Gene3D" id="3.40.50.1820">
    <property type="entry name" value="alpha/beta hydrolase"/>
    <property type="match status" value="1"/>
</dbReference>
<feature type="compositionally biased region" description="Polar residues" evidence="5">
    <location>
        <begin position="1599"/>
        <end position="1612"/>
    </location>
</feature>
<dbReference type="Pfam" id="PF21394">
    <property type="entry name" value="Beta-ketacyl_N"/>
    <property type="match status" value="1"/>
</dbReference>
<keyword evidence="3" id="KW-0596">Phosphopantetheine</keyword>
<evidence type="ECO:0000256" key="5">
    <source>
        <dbReference type="SAM" id="MobiDB-lite"/>
    </source>
</evidence>
<dbReference type="InterPro" id="IPR000873">
    <property type="entry name" value="AMP-dep_synth/lig_dom"/>
</dbReference>
<dbReference type="Pfam" id="PF08659">
    <property type="entry name" value="KR"/>
    <property type="match status" value="1"/>
</dbReference>
<reference evidence="7 8" key="1">
    <citation type="journal article" date="2015" name="Genome Announc.">
        <title>Draft Genome Sequence of Filamentous Marine Cyanobacterium Lyngbya confervoides Strain BDU141951.</title>
        <authorList>
            <person name="Chandrababunaidu M.M."/>
            <person name="Sen D."/>
            <person name="Tripathy S."/>
        </authorList>
    </citation>
    <scope>NUCLEOTIDE SEQUENCE [LARGE SCALE GENOMIC DNA]</scope>
    <source>
        <strain evidence="7 8">BDU141951</strain>
    </source>
</reference>
<keyword evidence="4" id="KW-0597">Phosphoprotein</keyword>
<evidence type="ECO:0000256" key="4">
    <source>
        <dbReference type="ARBA" id="ARBA00022553"/>
    </source>
</evidence>
<proteinExistence type="inferred from homology"/>
<dbReference type="PROSITE" id="PS00455">
    <property type="entry name" value="AMP_BINDING"/>
    <property type="match status" value="1"/>
</dbReference>
<dbReference type="Proteomes" id="UP000031561">
    <property type="component" value="Unassembled WGS sequence"/>
</dbReference>
<feature type="domain" description="Carrier" evidence="6">
    <location>
        <begin position="1355"/>
        <end position="1430"/>
    </location>
</feature>
<gene>
    <name evidence="7" type="ORF">QQ91_0018965</name>
</gene>
<dbReference type="SUPFAM" id="SSF47336">
    <property type="entry name" value="ACP-like"/>
    <property type="match status" value="1"/>
</dbReference>
<dbReference type="EMBL" id="JTHE03000106">
    <property type="protein sequence ID" value="MCM1984908.1"/>
    <property type="molecule type" value="Genomic_DNA"/>
</dbReference>
<dbReference type="Pfam" id="PF00550">
    <property type="entry name" value="PP-binding"/>
    <property type="match status" value="1"/>
</dbReference>
<dbReference type="InterPro" id="IPR049490">
    <property type="entry name" value="C883_1060-like_KR_N"/>
</dbReference>
<dbReference type="Gene3D" id="1.10.1200.10">
    <property type="entry name" value="ACP-like"/>
    <property type="match status" value="1"/>
</dbReference>
<name>A0ABD4T8Y7_9CYAN</name>
<dbReference type="CDD" id="cd08953">
    <property type="entry name" value="KR_2_SDR_x"/>
    <property type="match status" value="1"/>
</dbReference>
<dbReference type="Gene3D" id="3.30.300.30">
    <property type="match status" value="2"/>
</dbReference>
<dbReference type="InterPro" id="IPR013968">
    <property type="entry name" value="PKS_KR"/>
</dbReference>
<organism evidence="7 8">
    <name type="scientific">Lyngbya confervoides BDU141951</name>
    <dbReference type="NCBI Taxonomy" id="1574623"/>
    <lineage>
        <taxon>Bacteria</taxon>
        <taxon>Bacillati</taxon>
        <taxon>Cyanobacteriota</taxon>
        <taxon>Cyanophyceae</taxon>
        <taxon>Oscillatoriophycideae</taxon>
        <taxon>Oscillatoriales</taxon>
        <taxon>Microcoleaceae</taxon>
        <taxon>Lyngbya</taxon>
    </lineage>
</organism>
<dbReference type="SUPFAM" id="SSF51735">
    <property type="entry name" value="NAD(P)-binding Rossmann-fold domains"/>
    <property type="match status" value="2"/>
</dbReference>
<dbReference type="PROSITE" id="PS50075">
    <property type="entry name" value="CARRIER"/>
    <property type="match status" value="1"/>
</dbReference>
<protein>
    <submittedName>
        <fullName evidence="7">SDR family NAD(P)-dependent oxidoreductase</fullName>
    </submittedName>
</protein>
<feature type="region of interest" description="Disordered" evidence="5">
    <location>
        <begin position="1599"/>
        <end position="1637"/>
    </location>
</feature>
<dbReference type="SUPFAM" id="SSF53474">
    <property type="entry name" value="alpha/beta-Hydrolases"/>
    <property type="match status" value="1"/>
</dbReference>
<dbReference type="InterPro" id="IPR057326">
    <property type="entry name" value="KR_dom"/>
</dbReference>
<dbReference type="InterPro" id="IPR036736">
    <property type="entry name" value="ACP-like_sf"/>
</dbReference>
<comment type="similarity">
    <text evidence="2">Belongs to the ATP-dependent AMP-binding enzyme family.</text>
</comment>
<dbReference type="InterPro" id="IPR020845">
    <property type="entry name" value="AMP-binding_CS"/>
</dbReference>
<dbReference type="SMART" id="SM00822">
    <property type="entry name" value="PKS_KR"/>
    <property type="match status" value="1"/>
</dbReference>
<dbReference type="InterPro" id="IPR001031">
    <property type="entry name" value="Thioesterase"/>
</dbReference>
<dbReference type="InterPro" id="IPR009081">
    <property type="entry name" value="PP-bd_ACP"/>
</dbReference>
<dbReference type="Pfam" id="PF00501">
    <property type="entry name" value="AMP-binding"/>
    <property type="match status" value="1"/>
</dbReference>
<dbReference type="Gene3D" id="3.40.50.12780">
    <property type="entry name" value="N-terminal domain of ligase-like"/>
    <property type="match status" value="1"/>
</dbReference>
<evidence type="ECO:0000256" key="3">
    <source>
        <dbReference type="ARBA" id="ARBA00022450"/>
    </source>
</evidence>
<evidence type="ECO:0000256" key="2">
    <source>
        <dbReference type="ARBA" id="ARBA00006432"/>
    </source>
</evidence>
<keyword evidence="8" id="KW-1185">Reference proteome</keyword>
<dbReference type="FunFam" id="1.10.1200.10:FF:000005">
    <property type="entry name" value="Nonribosomal peptide synthetase 1"/>
    <property type="match status" value="1"/>
</dbReference>
<dbReference type="PANTHER" id="PTHR22754:SF32">
    <property type="entry name" value="DISCO-INTERACTING PROTEIN 2"/>
    <property type="match status" value="1"/>
</dbReference>
<dbReference type="InterPro" id="IPR036291">
    <property type="entry name" value="NAD(P)-bd_dom_sf"/>
</dbReference>
<dbReference type="InterPro" id="IPR042099">
    <property type="entry name" value="ANL_N_sf"/>
</dbReference>
<accession>A0ABD4T8Y7</accession>
<comment type="cofactor">
    <cofactor evidence="1">
        <name>pantetheine 4'-phosphate</name>
        <dbReference type="ChEBI" id="CHEBI:47942"/>
    </cofactor>
</comment>
<dbReference type="PANTHER" id="PTHR22754">
    <property type="entry name" value="DISCO-INTERACTING PROTEIN 2 DIP2 -RELATED"/>
    <property type="match status" value="1"/>
</dbReference>
<dbReference type="Pfam" id="PF00975">
    <property type="entry name" value="Thioesterase"/>
    <property type="match status" value="1"/>
</dbReference>
<dbReference type="InterPro" id="IPR045851">
    <property type="entry name" value="AMP-bd_C_sf"/>
</dbReference>
<comment type="caution">
    <text evidence="7">The sequence shown here is derived from an EMBL/GenBank/DDBJ whole genome shotgun (WGS) entry which is preliminary data.</text>
</comment>
<evidence type="ECO:0000256" key="1">
    <source>
        <dbReference type="ARBA" id="ARBA00001957"/>
    </source>
</evidence>
<dbReference type="CDD" id="cd05906">
    <property type="entry name" value="A_NRPS_TubE_like"/>
    <property type="match status" value="1"/>
</dbReference>
<dbReference type="Gene3D" id="3.40.50.720">
    <property type="entry name" value="NAD(P)-binding Rossmann-like Domain"/>
    <property type="match status" value="1"/>
</dbReference>
<sequence>MVLLGSRNADIGEKERFIVGLRNLLAQRSHQDVASISDAQIIATVLLEESSVEDCIVLHRRDQAAHQTFVGYVVVSEPFSPERLTAHLENLLPPAFIPQHYVALSSIPLTVDGQVDEESLVIAEVIDSDLIQRWETTLQSLDNVDQVAVVPQPTMARPSVMHLSDLLPNWKTSLTIEPDLFPGAKPIAEASDVPDAEEVASQIPALAYGGDLPADAHDLQTLPELLIRAAREVAGERIIYLAPDGTESQQSYADLLAEAERILAGLRSLGLTPQDKVIFQLELTQDIIPAFWGCVLGGFIPVIMSLPPNYHDANSGVEKLCNVWKLLDNPLILTGASNLAPAQQLSQWLPADALTIRGIDCLRAHEPNPEYHSCQPHDLAFFNLTSGSTGMPKCIGLTHWNLISRAIGTNVLCHHTADDVILNWLPFDHIGSISDWHVRCLYLGCTLVYTVKEYVLGSPLNWLDLIDRYRITHSWAPNFAYALVNDALKEDAEHSWDLSCVKSLLTAGEAVSSTAVEDFIDNLSGYGFKNTAIRPAFGMAEMGSGITYYQPTEAEAITRHIVDKLSLQGKIKRVSPEHPNCSVFTDLGPVIPGVSIRIVDSQDQVLMEDTIGRLQVKGDAVSPGYYKNPAVNQEVFLEEGWFDTGDLGFLSNGHLVISGRAKETIIINGANYYNHEIEAVVEELDDIDVSYTAACAVRDGVGSTEDLAIFFHVTTTNDTDLTEVIRTVRQTVVAKVGINPTYLIPVERSVIPKTAIGKIQRSQLSKQFEAGEFDPILKQVDLLLANANTLPDWFYQKTWRQKQITTLKPEIAQGHTLIFRDAGTIGTHLQAVLTDSGQTCVIAETSSTFLMLDNNHYQIDPSQSGHYQQLIAAINQTGMPVTQVIHLWSLESSADPLQGHADALDSSLYSLLFLVQALASVQGEDTPVSVLMASTQTQSVLDTDAVIAERATVLGFLKSATQEMSWLDCHHLDLPTDADTDAVRWIRAELVARFTDIEVAYRMGSRWVPRLESVNWSEQPQQPIPFQKGGMYVLSGGLGGVGVEVARYLLSTFEARLLLLGRTPLPERSTWNEVQDAALAQRIAAYQELEALGGQIQYGAVDLGDVAQVKQMVANACAQWQQPLHGVVHLAGVASDHSVLEETRDSLAAVLYPKVTGARSLYQLVANQPGALFITFSSVNGFFGGNRGGAYAAANRFLDAFAHTLHHHSSVDSYCFSWSMWDDVGMSQGYEMKEFSRIQGFYTIPPEQGLQSFIGSLQNGQRHLWIGLDGTRRNVQQYLEAPSVSMQSLTAYVTLRDRKQGLEVESAEMGVYDCFGILSSCTIHHLPEMPLTDIGVIDRPQLLTLGSSTSNDLVNPRTEVEQKLVQIWQDVLGIPRVGVCDSFFELGGTSIQAAKLFAQIDYVLGTNLPLSTLFTAQTIEQLAFLIQDNTEIKEWSPLVAVQPNGNNPPIFCIHGAGGNILMYRELVPYLGEDQPLYGLQAVGLNGGAPITRLGEMAGIYVEHILKAQPKGPYYLLGLSVGGMIAVEIARILQGKGHEVSLLAMIDSLGPGYPKLLPVVPRFFSLLPYALLMGVKRLPALIQKKLNRGKPDIKQATTSLLTDSPISQRNSHLPSGLAPALTTDADQPEASSAQSQKSVSSSLNWPLNQIEAITLNLLRYTPWAFVVPRFYLDSGRSLPQRYQRVQEATVKAFLNYNPEPYSGSAVLFRASQQPPGCYPEPTLGWSKVIEGELKIFDVPGVHGESLLYRPKSLQILGPRIREVLENVQP</sequence>
<dbReference type="InterPro" id="IPR029058">
    <property type="entry name" value="AB_hydrolase_fold"/>
</dbReference>
<evidence type="ECO:0000313" key="7">
    <source>
        <dbReference type="EMBL" id="MCM1984908.1"/>
    </source>
</evidence>
<evidence type="ECO:0000259" key="6">
    <source>
        <dbReference type="PROSITE" id="PS50075"/>
    </source>
</evidence>
<evidence type="ECO:0000313" key="8">
    <source>
        <dbReference type="Proteomes" id="UP000031561"/>
    </source>
</evidence>
<dbReference type="RefSeq" id="WP_166277412.1">
    <property type="nucleotide sequence ID" value="NZ_JTHE03000106.1"/>
</dbReference>
<dbReference type="SUPFAM" id="SSF56801">
    <property type="entry name" value="Acetyl-CoA synthetase-like"/>
    <property type="match status" value="2"/>
</dbReference>